<comment type="caution">
    <text evidence="2">The sequence shown here is derived from an EMBL/GenBank/DDBJ whole genome shotgun (WGS) entry which is preliminary data.</text>
</comment>
<name>A0A563U386_9SPHI</name>
<dbReference type="Proteomes" id="UP000320042">
    <property type="component" value="Unassembled WGS sequence"/>
</dbReference>
<keyword evidence="3" id="KW-1185">Reference proteome</keyword>
<reference evidence="2 3" key="1">
    <citation type="submission" date="2019-07" db="EMBL/GenBank/DDBJ databases">
        <authorList>
            <person name="Kim J."/>
        </authorList>
    </citation>
    <scope>NUCLEOTIDE SEQUENCE [LARGE SCALE GENOMIC DNA]</scope>
    <source>
        <strain evidence="3">dk17</strain>
    </source>
</reference>
<dbReference type="EMBL" id="VOEJ01000008">
    <property type="protein sequence ID" value="TWR25807.1"/>
    <property type="molecule type" value="Genomic_DNA"/>
</dbReference>
<proteinExistence type="predicted"/>
<keyword evidence="1" id="KW-0732">Signal</keyword>
<gene>
    <name evidence="2" type="ORF">FPZ43_16110</name>
</gene>
<evidence type="ECO:0000256" key="1">
    <source>
        <dbReference type="SAM" id="SignalP"/>
    </source>
</evidence>
<feature type="chain" id="PRO_5021929518" description="Lipocalin-like domain-containing protein" evidence="1">
    <location>
        <begin position="26"/>
        <end position="146"/>
    </location>
</feature>
<dbReference type="AlphaFoldDB" id="A0A563U386"/>
<evidence type="ECO:0008006" key="4">
    <source>
        <dbReference type="Google" id="ProtNLM"/>
    </source>
</evidence>
<evidence type="ECO:0000313" key="2">
    <source>
        <dbReference type="EMBL" id="TWR25807.1"/>
    </source>
</evidence>
<accession>A0A563U386</accession>
<evidence type="ECO:0000313" key="3">
    <source>
        <dbReference type="Proteomes" id="UP000320042"/>
    </source>
</evidence>
<feature type="signal peptide" evidence="1">
    <location>
        <begin position="1"/>
        <end position="25"/>
    </location>
</feature>
<dbReference type="OrthoDB" id="795151at2"/>
<protein>
    <recommendedName>
        <fullName evidence="4">Lipocalin-like domain-containing protein</fullName>
    </recommendedName>
</protein>
<organism evidence="2 3">
    <name type="scientific">Mucilaginibacter pallidiroseus</name>
    <dbReference type="NCBI Taxonomy" id="2599295"/>
    <lineage>
        <taxon>Bacteria</taxon>
        <taxon>Pseudomonadati</taxon>
        <taxon>Bacteroidota</taxon>
        <taxon>Sphingobacteriia</taxon>
        <taxon>Sphingobacteriales</taxon>
        <taxon>Sphingobacteriaceae</taxon>
        <taxon>Mucilaginibacter</taxon>
    </lineage>
</organism>
<sequence>MKLKVLTPTAAVLFLLSAFTPFSFAEKDLIGTWKIDDGSIGKVVKRVIEKTVEANPEAADQIEEHKDEIAQRIKGVRLNVKADHTYESISPAGTNPGTWKYLDAEKAVEFTKKDGTKRKDILLELSPTRLKMVNTELKDTILYVHP</sequence>
<dbReference type="RefSeq" id="WP_146382965.1">
    <property type="nucleotide sequence ID" value="NZ_VOEJ01000008.1"/>
</dbReference>